<evidence type="ECO:0000256" key="3">
    <source>
        <dbReference type="ARBA" id="ARBA00023125"/>
    </source>
</evidence>
<evidence type="ECO:0000313" key="10">
    <source>
        <dbReference type="RefSeq" id="XP_064072075.1"/>
    </source>
</evidence>
<keyword evidence="2" id="KW-0064">Aspartyl protease</keyword>
<evidence type="ECO:0000259" key="8">
    <source>
        <dbReference type="PROSITE" id="PS50994"/>
    </source>
</evidence>
<dbReference type="SUPFAM" id="SSF56672">
    <property type="entry name" value="DNA/RNA polymerases"/>
    <property type="match status" value="1"/>
</dbReference>
<dbReference type="InterPro" id="IPR041577">
    <property type="entry name" value="RT_RNaseH_2"/>
</dbReference>
<dbReference type="CDD" id="cd09274">
    <property type="entry name" value="RNase_HI_RT_Ty3"/>
    <property type="match status" value="1"/>
</dbReference>
<feature type="domain" description="CCHC-type" evidence="6">
    <location>
        <begin position="223"/>
        <end position="239"/>
    </location>
</feature>
<keyword evidence="4" id="KW-0479">Metal-binding</keyword>
<dbReference type="Gene3D" id="3.30.70.270">
    <property type="match status" value="1"/>
</dbReference>
<keyword evidence="9" id="KW-1185">Reference proteome</keyword>
<dbReference type="InterPro" id="IPR043502">
    <property type="entry name" value="DNA/RNA_pol_sf"/>
</dbReference>
<keyword evidence="3" id="KW-0238">DNA-binding</keyword>
<dbReference type="InterPro" id="IPR001584">
    <property type="entry name" value="Integrase_cat-core"/>
</dbReference>
<evidence type="ECO:0000259" key="6">
    <source>
        <dbReference type="PROSITE" id="PS50158"/>
    </source>
</evidence>
<keyword evidence="4" id="KW-0862">Zinc</keyword>
<dbReference type="InterPro" id="IPR036875">
    <property type="entry name" value="Znf_CCHC_sf"/>
</dbReference>
<dbReference type="Gene3D" id="3.10.10.10">
    <property type="entry name" value="HIV Type 1 Reverse Transcriptase, subunit A, domain 1"/>
    <property type="match status" value="1"/>
</dbReference>
<dbReference type="SUPFAM" id="SSF50630">
    <property type="entry name" value="Acid proteases"/>
    <property type="match status" value="1"/>
</dbReference>
<dbReference type="SMART" id="SM00343">
    <property type="entry name" value="ZnF_C2HC"/>
    <property type="match status" value="2"/>
</dbReference>
<dbReference type="SUPFAM" id="SSF57756">
    <property type="entry name" value="Retrovirus zinc finger-like domains"/>
    <property type="match status" value="1"/>
</dbReference>
<dbReference type="InterPro" id="IPR012337">
    <property type="entry name" value="RNaseH-like_sf"/>
</dbReference>
<feature type="region of interest" description="Disordered" evidence="5">
    <location>
        <begin position="1123"/>
        <end position="1183"/>
    </location>
</feature>
<dbReference type="RefSeq" id="XP_064072075.1">
    <property type="nucleotide sequence ID" value="XM_064216005.1"/>
</dbReference>
<feature type="domain" description="Integrase catalytic" evidence="8">
    <location>
        <begin position="881"/>
        <end position="1041"/>
    </location>
</feature>
<name>A0ABM4ALA3_VANTA</name>
<dbReference type="InterPro" id="IPR021109">
    <property type="entry name" value="Peptidase_aspartic_dom_sf"/>
</dbReference>
<proteinExistence type="predicted"/>
<evidence type="ECO:0000256" key="5">
    <source>
        <dbReference type="SAM" id="MobiDB-lite"/>
    </source>
</evidence>
<reference evidence="10" key="1">
    <citation type="submission" date="2025-08" db="UniProtKB">
        <authorList>
            <consortium name="RefSeq"/>
        </authorList>
    </citation>
    <scope>IDENTIFICATION</scope>
    <source>
        <tissue evidence="10">Whole body</tissue>
    </source>
</reference>
<keyword evidence="2" id="KW-0378">Hydrolase</keyword>
<feature type="domain" description="CCHC-type" evidence="6">
    <location>
        <begin position="245"/>
        <end position="260"/>
    </location>
</feature>
<dbReference type="CDD" id="cd01647">
    <property type="entry name" value="RT_LTR"/>
    <property type="match status" value="1"/>
</dbReference>
<evidence type="ECO:0000313" key="9">
    <source>
        <dbReference type="Proteomes" id="UP001652626"/>
    </source>
</evidence>
<dbReference type="PANTHER" id="PTHR37984">
    <property type="entry name" value="PROTEIN CBG26694"/>
    <property type="match status" value="1"/>
</dbReference>
<dbReference type="InterPro" id="IPR001878">
    <property type="entry name" value="Znf_CCHC"/>
</dbReference>
<dbReference type="InterPro" id="IPR050951">
    <property type="entry name" value="Retrovirus_Pol_polyprotein"/>
</dbReference>
<dbReference type="Gene3D" id="3.10.20.370">
    <property type="match status" value="1"/>
</dbReference>
<dbReference type="InterPro" id="IPR036397">
    <property type="entry name" value="RNaseH_sf"/>
</dbReference>
<dbReference type="PROSITE" id="PS50994">
    <property type="entry name" value="INTEGRASE"/>
    <property type="match status" value="1"/>
</dbReference>
<dbReference type="Pfam" id="PF17919">
    <property type="entry name" value="RT_RNaseH_2"/>
    <property type="match status" value="1"/>
</dbReference>
<dbReference type="Gene3D" id="2.40.70.10">
    <property type="entry name" value="Acid Proteases"/>
    <property type="match status" value="1"/>
</dbReference>
<dbReference type="Pfam" id="PF00665">
    <property type="entry name" value="rve"/>
    <property type="match status" value="1"/>
</dbReference>
<dbReference type="CDD" id="cd00303">
    <property type="entry name" value="retropepsin_like"/>
    <property type="match status" value="1"/>
</dbReference>
<evidence type="ECO:0000259" key="7">
    <source>
        <dbReference type="PROSITE" id="PS50878"/>
    </source>
</evidence>
<dbReference type="Proteomes" id="UP001652626">
    <property type="component" value="Chromosome 10"/>
</dbReference>
<dbReference type="InterPro" id="IPR043128">
    <property type="entry name" value="Rev_trsase/Diguanyl_cyclase"/>
</dbReference>
<sequence length="1183" mass="134931">MDKYLRPDRLDIDPSNSSAAKHWEHWKRTFESFLSASDFSHMSEKVLTSYKKLDLLINHVSSNIYTYISECSTYETAIAILDKIFIKPKNIIFARHALATRKQQIEESIDNYLQALKQLAKDCDFKNVDAETNRNDNIRDAFISGIQSNKIRQRLLENLDLSLDDAYNQALSLEGAEISSQQYNISVNAIENNKSRDNSMFVRPESSEYDSRKSSSEATNYKRKCFFCGDRIHIRKNCPALDVTCQMCGKKGHFANVCRSKICNNAATIKQFESSACIVAASPSSLKKATLPAYIKGIRAHALIDTGSSVSFINDNFFKLCGLKKLPSNQTISMASTNFTSLVDGKTIVSAKIGNHDYDDLNLLIVKNLCADLIIGHDILEKHSFLEFSFGGPKEPIIVCNVAEASIPAVPLFANISADCKPIAIKSRRFSQDDKQFIIQEIRKLLAEGIIEESSSPWRAQVLITKNENHKKRLVIDYSQTINKYTQLDAYPLPNIEEMISQVSKYFFFSTIDLQNAYHQIPILAKEKQYTAFEADGNLYQFRRIPFGVTNGVSSFQRIIDWVLKEEKLKDTFAYLDDITVCGKTLTEHNENLENFLAAARKYCLTINKDKSKFSQTTINILGYNIKDQVIRPDADRLRPLTSLPPPNDLPSQRRIVGMFAHYSRWIPNFSERIHAISHNKIFPFSEELVQRFQSLKSDIIKSAVYAIDYSLPLTVETDASDHSIAAVLSQDGRPVAFFSKTLNLTEQNHSAIEKEAYAIVEALKKWKHYLIELKTKKIQRWRLELAPFKYDIIYRPGKQNDIADALSRICSSAQVQHTKLISLHEALCHPGVTRMAHWIKTKNLPYTIEEIRNMIKSCRVCSEIKPNYVRNPIPRLNLIKATAPFERLSLDFKGPIPSNTKNKYILTIIDEFSRFPFAFPCADISSKTVIKNLNEIFLTFGMPSFIHSDRGTAFMSSDLKEFLYNRGIATSRTTPYNPRGNGQVERLNATLWKAVQLALRSKNMSIENWELALPQALHSIRSLLCTATNCTPHERMFTHTRKSANGVSVPSWLINSEHALMRKCNRTNKYQPLVEEVELIHVNPNYSHIRLSDGRETTVSNRNLAPLGQSQREFDVLSENEVPIDEEQNSPREDNTSDSNYESTEELPPEGNRSNSMEEEATLRRSNREHRLPTRLQDYVLN</sequence>
<evidence type="ECO:0000256" key="4">
    <source>
        <dbReference type="PROSITE-ProRule" id="PRU00047"/>
    </source>
</evidence>
<dbReference type="Gene3D" id="4.10.60.10">
    <property type="entry name" value="Zinc finger, CCHC-type"/>
    <property type="match status" value="1"/>
</dbReference>
<dbReference type="PROSITE" id="PS50158">
    <property type="entry name" value="ZF_CCHC"/>
    <property type="match status" value="2"/>
</dbReference>
<feature type="domain" description="Reverse transcriptase" evidence="7">
    <location>
        <begin position="444"/>
        <end position="626"/>
    </location>
</feature>
<dbReference type="Gene3D" id="3.30.420.10">
    <property type="entry name" value="Ribonuclease H-like superfamily/Ribonuclease H"/>
    <property type="match status" value="1"/>
</dbReference>
<dbReference type="PROSITE" id="PS50878">
    <property type="entry name" value="RT_POL"/>
    <property type="match status" value="1"/>
</dbReference>
<keyword evidence="1" id="KW-0645">Protease</keyword>
<dbReference type="Pfam" id="PF00078">
    <property type="entry name" value="RVT_1"/>
    <property type="match status" value="1"/>
</dbReference>
<keyword evidence="4" id="KW-0863">Zinc-finger</keyword>
<evidence type="ECO:0000256" key="2">
    <source>
        <dbReference type="ARBA" id="ARBA00022750"/>
    </source>
</evidence>
<dbReference type="Pfam" id="PF13975">
    <property type="entry name" value="gag-asp_proteas"/>
    <property type="match status" value="1"/>
</dbReference>
<organism evidence="9 10">
    <name type="scientific">Vanessa tameamea</name>
    <name type="common">Kamehameha butterfly</name>
    <dbReference type="NCBI Taxonomy" id="334116"/>
    <lineage>
        <taxon>Eukaryota</taxon>
        <taxon>Metazoa</taxon>
        <taxon>Ecdysozoa</taxon>
        <taxon>Arthropoda</taxon>
        <taxon>Hexapoda</taxon>
        <taxon>Insecta</taxon>
        <taxon>Pterygota</taxon>
        <taxon>Neoptera</taxon>
        <taxon>Endopterygota</taxon>
        <taxon>Lepidoptera</taxon>
        <taxon>Glossata</taxon>
        <taxon>Ditrysia</taxon>
        <taxon>Papilionoidea</taxon>
        <taxon>Nymphalidae</taxon>
        <taxon>Nymphalinae</taxon>
        <taxon>Vanessa</taxon>
    </lineage>
</organism>
<dbReference type="SUPFAM" id="SSF53098">
    <property type="entry name" value="Ribonuclease H-like"/>
    <property type="match status" value="1"/>
</dbReference>
<gene>
    <name evidence="10" type="primary">LOC113399813</name>
</gene>
<dbReference type="GeneID" id="113399813"/>
<dbReference type="InterPro" id="IPR000477">
    <property type="entry name" value="RT_dom"/>
</dbReference>
<protein>
    <submittedName>
        <fullName evidence="10">Uncharacterized protein LOC113399813</fullName>
    </submittedName>
</protein>
<evidence type="ECO:0000256" key="1">
    <source>
        <dbReference type="ARBA" id="ARBA00022670"/>
    </source>
</evidence>
<accession>A0ABM4ALA3</accession>
<dbReference type="PANTHER" id="PTHR37984:SF9">
    <property type="entry name" value="INTEGRASE CATALYTIC DOMAIN-CONTAINING PROTEIN"/>
    <property type="match status" value="1"/>
</dbReference>